<dbReference type="Proteomes" id="UP000746471">
    <property type="component" value="Unassembled WGS sequence"/>
</dbReference>
<evidence type="ECO:0000313" key="1">
    <source>
        <dbReference type="EMBL" id="MBS7528266.1"/>
    </source>
</evidence>
<dbReference type="Gene3D" id="3.20.20.150">
    <property type="entry name" value="Divalent-metal-dependent TIM barrel enzymes"/>
    <property type="match status" value="1"/>
</dbReference>
<organism evidence="1 2">
    <name type="scientific">Fusibacter paucivorans</name>
    <dbReference type="NCBI Taxonomy" id="76009"/>
    <lineage>
        <taxon>Bacteria</taxon>
        <taxon>Bacillati</taxon>
        <taxon>Bacillota</taxon>
        <taxon>Clostridia</taxon>
        <taxon>Eubacteriales</taxon>
        <taxon>Eubacteriales Family XII. Incertae Sedis</taxon>
        <taxon>Fusibacter</taxon>
    </lineage>
</organism>
<name>A0ABS5PT61_9FIRM</name>
<protein>
    <submittedName>
        <fullName evidence="1">TIM barrel protein</fullName>
    </submittedName>
</protein>
<dbReference type="EMBL" id="JAHBCL010000034">
    <property type="protein sequence ID" value="MBS7528266.1"/>
    <property type="molecule type" value="Genomic_DNA"/>
</dbReference>
<gene>
    <name evidence="1" type="ORF">KHM83_16375</name>
</gene>
<dbReference type="RefSeq" id="WP_213238127.1">
    <property type="nucleotide sequence ID" value="NZ_JAHBCL010000034.1"/>
</dbReference>
<keyword evidence="2" id="KW-1185">Reference proteome</keyword>
<evidence type="ECO:0000313" key="2">
    <source>
        <dbReference type="Proteomes" id="UP000746471"/>
    </source>
</evidence>
<sequence length="326" mass="37085">MKITTNITNTICDLERFADERDVRQFCSTYQLDGFELLPYGENTLGVVPPDLLVGIHLAFDNCWVDFWHGNEAGVFSEYDNWETAKQVLGEDQDAMIKRYKAQLDFAEHMNAAYVVFHATDISTTETLTYKFDHSDRAVVDTCLALINAILADGDYSFYFLVENLWWAGFNLKDASLTAYLMDGIQYAKKGIMLDTGHLMHTNLEITSQAEGLAYINAVLDAHGSLCQYIKGIHLQQSLTGNYVKSLIANPPTITGTYVERMMQVYPYVFKMDEHEPFTVKGVKALIDRLSPEFLTYEFITRSREEHENYLNSQIEALALENGNIP</sequence>
<dbReference type="InterPro" id="IPR036237">
    <property type="entry name" value="Xyl_isomerase-like_sf"/>
</dbReference>
<proteinExistence type="predicted"/>
<dbReference type="SUPFAM" id="SSF51658">
    <property type="entry name" value="Xylose isomerase-like"/>
    <property type="match status" value="1"/>
</dbReference>
<reference evidence="1 2" key="1">
    <citation type="submission" date="2021-05" db="EMBL/GenBank/DDBJ databases">
        <title>Fusibacter ferrireducens sp. nov., an anaerobic, sulfur- and Fe-reducing bacterium isolated from the mangrove sediment.</title>
        <authorList>
            <person name="Qiu D."/>
        </authorList>
    </citation>
    <scope>NUCLEOTIDE SEQUENCE [LARGE SCALE GENOMIC DNA]</scope>
    <source>
        <strain evidence="1 2">DSM 12116</strain>
    </source>
</reference>
<comment type="caution">
    <text evidence="1">The sequence shown here is derived from an EMBL/GenBank/DDBJ whole genome shotgun (WGS) entry which is preliminary data.</text>
</comment>
<accession>A0ABS5PT61</accession>